<evidence type="ECO:0000256" key="3">
    <source>
        <dbReference type="PROSITE-ProRule" id="PRU00708"/>
    </source>
</evidence>
<sequence length="401" mass="45668">MIGILGKRRRFDTAWSLVAEMRRKGLVTPTTLLILIRKYCAAHEVSKAIGVFYTFRKFGFKLGVDEFQGLLGALCRYKNVADAEHLLLCNEKAFPFETKSFNIVLNGWCNILGYVREAKRFWREMGRRGIEKDVVSYGSMISCYSKAGNINDVLKCFNQMKEMGIEPDLKVYNAVVYALAKGRCVEKAKNMVKRMEEKGATPNAVTFNSLIRPLCKARQLEDARAVFDDMLKRGLSPSIRTYHAFFDVLTTAEEVLDLLHQMEVTGCKPVSETYMMLIRKLSRWRQFESVFRLWDEMHENGLSPDRSAYIVLIHGLFLNGKLDDAFKYYGEMKAKGFPPEPKTEEMIQAWLSGKETSGQSGILQVEGRRFFQDSSGKKPIGASNTSTGQRVTSSQSEMVMF</sequence>
<dbReference type="InterPro" id="IPR011990">
    <property type="entry name" value="TPR-like_helical_dom_sf"/>
</dbReference>
<feature type="repeat" description="PPR" evidence="3">
    <location>
        <begin position="133"/>
        <end position="167"/>
    </location>
</feature>
<accession>A0AAX6HFB9</accession>
<feature type="repeat" description="PPR" evidence="3">
    <location>
        <begin position="168"/>
        <end position="202"/>
    </location>
</feature>
<dbReference type="PANTHER" id="PTHR47939:SF5">
    <property type="entry name" value="PENTACOTRIPEPTIDE-REPEAT REGION OF PRORP DOMAIN-CONTAINING PROTEIN"/>
    <property type="match status" value="1"/>
</dbReference>
<dbReference type="Pfam" id="PF13041">
    <property type="entry name" value="PPR_2"/>
    <property type="match status" value="3"/>
</dbReference>
<dbReference type="Gene3D" id="1.25.40.10">
    <property type="entry name" value="Tetratricopeptide repeat domain"/>
    <property type="match status" value="3"/>
</dbReference>
<protein>
    <submittedName>
        <fullName evidence="5">Pentatricopeptide repeat-containing protein-like, mitochondrial</fullName>
    </submittedName>
</protein>
<evidence type="ECO:0000313" key="5">
    <source>
        <dbReference type="EMBL" id="KAJ6839224.1"/>
    </source>
</evidence>
<dbReference type="AlphaFoldDB" id="A0AAX6HFB9"/>
<reference evidence="5" key="2">
    <citation type="submission" date="2023-04" db="EMBL/GenBank/DDBJ databases">
        <authorList>
            <person name="Bruccoleri R.E."/>
            <person name="Oakeley E.J."/>
            <person name="Faust A.-M."/>
            <person name="Dessus-Babus S."/>
            <person name="Altorfer M."/>
            <person name="Burckhardt D."/>
            <person name="Oertli M."/>
            <person name="Naumann U."/>
            <person name="Petersen F."/>
            <person name="Wong J."/>
        </authorList>
    </citation>
    <scope>NUCLEOTIDE SEQUENCE</scope>
    <source>
        <strain evidence="5">GSM-AAB239-AS_SAM_17_03QT</strain>
        <tissue evidence="5">Leaf</tissue>
    </source>
</reference>
<feature type="repeat" description="PPR" evidence="3">
    <location>
        <begin position="203"/>
        <end position="237"/>
    </location>
</feature>
<feature type="repeat" description="PPR" evidence="3">
    <location>
        <begin position="97"/>
        <end position="132"/>
    </location>
</feature>
<keyword evidence="2" id="KW-0677">Repeat</keyword>
<evidence type="ECO:0000256" key="1">
    <source>
        <dbReference type="ARBA" id="ARBA00007626"/>
    </source>
</evidence>
<comment type="caution">
    <text evidence="5">The sequence shown here is derived from an EMBL/GenBank/DDBJ whole genome shotgun (WGS) entry which is preliminary data.</text>
</comment>
<evidence type="ECO:0000256" key="2">
    <source>
        <dbReference type="ARBA" id="ARBA00022737"/>
    </source>
</evidence>
<feature type="repeat" description="PPR" evidence="3">
    <location>
        <begin position="305"/>
        <end position="339"/>
    </location>
</feature>
<reference evidence="5" key="1">
    <citation type="journal article" date="2023" name="GigaByte">
        <title>Genome assembly of the bearded iris, Iris pallida Lam.</title>
        <authorList>
            <person name="Bruccoleri R.E."/>
            <person name="Oakeley E.J."/>
            <person name="Faust A.M.E."/>
            <person name="Altorfer M."/>
            <person name="Dessus-Babus S."/>
            <person name="Burckhardt D."/>
            <person name="Oertli M."/>
            <person name="Naumann U."/>
            <person name="Petersen F."/>
            <person name="Wong J."/>
        </authorList>
    </citation>
    <scope>NUCLEOTIDE SEQUENCE</scope>
    <source>
        <strain evidence="5">GSM-AAB239-AS_SAM_17_03QT</strain>
    </source>
</reference>
<feature type="repeat" description="PPR" evidence="3">
    <location>
        <begin position="270"/>
        <end position="304"/>
    </location>
</feature>
<dbReference type="PANTHER" id="PTHR47939">
    <property type="entry name" value="MEMBRANE-ASSOCIATED SALT-INDUCIBLE PROTEIN-LIKE"/>
    <property type="match status" value="1"/>
</dbReference>
<dbReference type="NCBIfam" id="TIGR00756">
    <property type="entry name" value="PPR"/>
    <property type="match status" value="6"/>
</dbReference>
<evidence type="ECO:0000256" key="4">
    <source>
        <dbReference type="SAM" id="MobiDB-lite"/>
    </source>
</evidence>
<evidence type="ECO:0000313" key="6">
    <source>
        <dbReference type="Proteomes" id="UP001140949"/>
    </source>
</evidence>
<dbReference type="Proteomes" id="UP001140949">
    <property type="component" value="Unassembled WGS sequence"/>
</dbReference>
<dbReference type="PROSITE" id="PS51375">
    <property type="entry name" value="PPR"/>
    <property type="match status" value="6"/>
</dbReference>
<keyword evidence="6" id="KW-1185">Reference proteome</keyword>
<dbReference type="Pfam" id="PF01535">
    <property type="entry name" value="PPR"/>
    <property type="match status" value="2"/>
</dbReference>
<gene>
    <name evidence="5" type="ORF">M6B38_316780</name>
</gene>
<feature type="region of interest" description="Disordered" evidence="4">
    <location>
        <begin position="373"/>
        <end position="401"/>
    </location>
</feature>
<name>A0AAX6HFB9_IRIPA</name>
<dbReference type="InterPro" id="IPR050667">
    <property type="entry name" value="PPR-containing_protein"/>
</dbReference>
<dbReference type="InterPro" id="IPR002885">
    <property type="entry name" value="PPR_rpt"/>
</dbReference>
<organism evidence="5 6">
    <name type="scientific">Iris pallida</name>
    <name type="common">Sweet iris</name>
    <dbReference type="NCBI Taxonomy" id="29817"/>
    <lineage>
        <taxon>Eukaryota</taxon>
        <taxon>Viridiplantae</taxon>
        <taxon>Streptophyta</taxon>
        <taxon>Embryophyta</taxon>
        <taxon>Tracheophyta</taxon>
        <taxon>Spermatophyta</taxon>
        <taxon>Magnoliopsida</taxon>
        <taxon>Liliopsida</taxon>
        <taxon>Asparagales</taxon>
        <taxon>Iridaceae</taxon>
        <taxon>Iridoideae</taxon>
        <taxon>Irideae</taxon>
        <taxon>Iris</taxon>
    </lineage>
</organism>
<proteinExistence type="inferred from homology"/>
<dbReference type="EMBL" id="JANAVB010010194">
    <property type="protein sequence ID" value="KAJ6839224.1"/>
    <property type="molecule type" value="Genomic_DNA"/>
</dbReference>
<feature type="compositionally biased region" description="Polar residues" evidence="4">
    <location>
        <begin position="382"/>
        <end position="401"/>
    </location>
</feature>
<comment type="similarity">
    <text evidence="1">Belongs to the PPR family. P subfamily.</text>
</comment>